<dbReference type="OrthoDB" id="1757687at2"/>
<feature type="coiled-coil region" evidence="1">
    <location>
        <begin position="39"/>
        <end position="97"/>
    </location>
</feature>
<comment type="caution">
    <text evidence="3">The sequence shown here is derived from an EMBL/GenBank/DDBJ whole genome shotgun (WGS) entry which is preliminary data.</text>
</comment>
<evidence type="ECO:0000313" key="4">
    <source>
        <dbReference type="Proteomes" id="UP000215694"/>
    </source>
</evidence>
<protein>
    <submittedName>
        <fullName evidence="3">Uncharacterized protein</fullName>
    </submittedName>
</protein>
<feature type="transmembrane region" description="Helical" evidence="2">
    <location>
        <begin position="21"/>
        <end position="39"/>
    </location>
</feature>
<evidence type="ECO:0000256" key="1">
    <source>
        <dbReference type="SAM" id="Coils"/>
    </source>
</evidence>
<keyword evidence="1" id="KW-0175">Coiled coil</keyword>
<dbReference type="RefSeq" id="WP_094366034.1">
    <property type="nucleotide sequence ID" value="NZ_NOJY02000002.1"/>
</dbReference>
<reference evidence="3 4" key="1">
    <citation type="journal article" date="2017" name="Genome Announc.">
        <title>Draft Genome Sequence of Romboutsia weinsteinii sp. nov. Strain CCRI-19649(T) Isolated from Surface Water.</title>
        <authorList>
            <person name="Maheux A.F."/>
            <person name="Boudreau D.K."/>
            <person name="Berube E."/>
            <person name="Boissinot M."/>
            <person name="Cantin P."/>
            <person name="Raymond F."/>
            <person name="Corbeil J."/>
            <person name="Omar R.F."/>
            <person name="Bergeron M.G."/>
        </authorList>
    </citation>
    <scope>NUCLEOTIDE SEQUENCE [LARGE SCALE GENOMIC DNA]</scope>
    <source>
        <strain evidence="3 4">CCRI-19649</strain>
    </source>
</reference>
<sequence>MISYFIQKKLKEEAKEHSRKGMMITTGIVLAGVGSFIAYKAIKKQINSVEEELKYLNDVELDEFEYCDKVYSLNDEKEKEEKVDSELEEKVNEFNSRRISCENCNDATREEMQHYLNITRDSKNQVEVDPSSYAEGVYDNYDFYEEEK</sequence>
<evidence type="ECO:0000256" key="2">
    <source>
        <dbReference type="SAM" id="Phobius"/>
    </source>
</evidence>
<evidence type="ECO:0000313" key="3">
    <source>
        <dbReference type="EMBL" id="RDY29432.1"/>
    </source>
</evidence>
<keyword evidence="4" id="KW-1185">Reference proteome</keyword>
<accession>A0A371J9I6</accession>
<keyword evidence="2" id="KW-0812">Transmembrane</keyword>
<dbReference type="Proteomes" id="UP000215694">
    <property type="component" value="Unassembled WGS sequence"/>
</dbReference>
<dbReference type="AlphaFoldDB" id="A0A371J9I6"/>
<dbReference type="EMBL" id="NOJY02000002">
    <property type="protein sequence ID" value="RDY29432.1"/>
    <property type="molecule type" value="Genomic_DNA"/>
</dbReference>
<gene>
    <name evidence="3" type="ORF">CHL78_001655</name>
</gene>
<name>A0A371J9I6_9FIRM</name>
<keyword evidence="2" id="KW-1133">Transmembrane helix</keyword>
<keyword evidence="2" id="KW-0472">Membrane</keyword>
<organism evidence="3 4">
    <name type="scientific">Romboutsia weinsteinii</name>
    <dbReference type="NCBI Taxonomy" id="2020949"/>
    <lineage>
        <taxon>Bacteria</taxon>
        <taxon>Bacillati</taxon>
        <taxon>Bacillota</taxon>
        <taxon>Clostridia</taxon>
        <taxon>Peptostreptococcales</taxon>
        <taxon>Peptostreptococcaceae</taxon>
        <taxon>Romboutsia</taxon>
    </lineage>
</organism>
<proteinExistence type="predicted"/>